<dbReference type="Proteomes" id="UP000662637">
    <property type="component" value="Unassembled WGS sequence"/>
</dbReference>
<keyword evidence="3" id="KW-1185">Reference proteome</keyword>
<reference evidence="1" key="2">
    <citation type="submission" date="2020-08" db="EMBL/GenBank/DDBJ databases">
        <authorList>
            <person name="Shumante A."/>
            <person name="Zimin A.V."/>
            <person name="Puiu D."/>
            <person name="Salzberg S.L."/>
        </authorList>
    </citation>
    <scope>NUCLEOTIDE SEQUENCE</scope>
    <source>
        <strain evidence="1">WC2-LM</strain>
        <tissue evidence="1">Liver</tissue>
    </source>
</reference>
<accession>A0A5E4AYK5</accession>
<dbReference type="Gene3D" id="3.90.70.10">
    <property type="entry name" value="Cysteine proteinases"/>
    <property type="match status" value="1"/>
</dbReference>
<name>A0A5E4AYK5_MARMO</name>
<dbReference type="AlphaFoldDB" id="A0A5E4AYK5"/>
<organism evidence="2 3">
    <name type="scientific">Marmota monax</name>
    <name type="common">Woodchuck</name>
    <dbReference type="NCBI Taxonomy" id="9995"/>
    <lineage>
        <taxon>Eukaryota</taxon>
        <taxon>Metazoa</taxon>
        <taxon>Chordata</taxon>
        <taxon>Craniata</taxon>
        <taxon>Vertebrata</taxon>
        <taxon>Euteleostomi</taxon>
        <taxon>Mammalia</taxon>
        <taxon>Eutheria</taxon>
        <taxon>Euarchontoglires</taxon>
        <taxon>Glires</taxon>
        <taxon>Rodentia</taxon>
        <taxon>Sciuromorpha</taxon>
        <taxon>Sciuridae</taxon>
        <taxon>Xerinae</taxon>
        <taxon>Marmotini</taxon>
        <taxon>Marmota</taxon>
    </lineage>
</organism>
<evidence type="ECO:0000313" key="1">
    <source>
        <dbReference type="EMBL" id="KAF7480843.1"/>
    </source>
</evidence>
<evidence type="ECO:0000313" key="2">
    <source>
        <dbReference type="EMBL" id="VTJ62538.1"/>
    </source>
</evidence>
<proteinExistence type="predicted"/>
<dbReference type="EMBL" id="CABDUW010000202">
    <property type="protein sequence ID" value="VTJ62538.1"/>
    <property type="molecule type" value="Genomic_DNA"/>
</dbReference>
<dbReference type="Proteomes" id="UP000335636">
    <property type="component" value="Unassembled WGS sequence"/>
</dbReference>
<sequence>MVPPASGLVARTRGHLLPGGRKLAGLHTQFMQQGEQDRQHELSGMGLGLAWWGNLSSDEGLTLFSFQIRNAAESEARTPFGLIKGHAYTITGLDQVGRTGKRLSPSLLHCSSVAFRAS</sequence>
<reference evidence="2 3" key="1">
    <citation type="submission" date="2019-04" db="EMBL/GenBank/DDBJ databases">
        <authorList>
            <person name="Alioto T."/>
            <person name="Alioto T."/>
        </authorList>
    </citation>
    <scope>NUCLEOTIDE SEQUENCE [LARGE SCALE GENOMIC DNA]</scope>
</reference>
<gene>
    <name evidence="1" type="ORF">GHT09_007911</name>
    <name evidence="2" type="ORF">MONAX_5E018279</name>
</gene>
<evidence type="ECO:0000313" key="3">
    <source>
        <dbReference type="Proteomes" id="UP000335636"/>
    </source>
</evidence>
<protein>
    <submittedName>
        <fullName evidence="2">Uncharacterized protein</fullName>
    </submittedName>
</protein>
<dbReference type="EMBL" id="WJEC01000821">
    <property type="protein sequence ID" value="KAF7480843.1"/>
    <property type="molecule type" value="Genomic_DNA"/>
</dbReference>